<dbReference type="AlphaFoldDB" id="A0A251WVL6"/>
<dbReference type="EMBL" id="MSPP01000005">
    <property type="protein sequence ID" value="OUD08487.1"/>
    <property type="molecule type" value="Genomic_DNA"/>
</dbReference>
<organism evidence="1 2">
    <name type="scientific">Marivivens niveibacter</name>
    <dbReference type="NCBI Taxonomy" id="1930667"/>
    <lineage>
        <taxon>Bacteria</taxon>
        <taxon>Pseudomonadati</taxon>
        <taxon>Pseudomonadota</taxon>
        <taxon>Alphaproteobacteria</taxon>
        <taxon>Rhodobacterales</taxon>
        <taxon>Paracoccaceae</taxon>
        <taxon>Marivivens group</taxon>
        <taxon>Marivivens</taxon>
    </lineage>
</organism>
<keyword evidence="2" id="KW-1185">Reference proteome</keyword>
<evidence type="ECO:0000313" key="1">
    <source>
        <dbReference type="EMBL" id="OUD08487.1"/>
    </source>
</evidence>
<proteinExistence type="predicted"/>
<sequence length="100" mass="10816">MVVVAGGSLVSDIRGTTASWTTWAQIGHAAVRQPDTKARYAVGENGPYLTFAQFSSADKPSFRYACSNVRSSYSIAIPSVAYYAEVTRMEMTNMDHALAS</sequence>
<reference evidence="1 2" key="1">
    <citation type="submission" date="2016-12" db="EMBL/GenBank/DDBJ databases">
        <title>The draft genome sequence of HSLHS2.</title>
        <authorList>
            <person name="Hu D."/>
            <person name="Wang L."/>
            <person name="Shao Z."/>
        </authorList>
    </citation>
    <scope>NUCLEOTIDE SEQUENCE [LARGE SCALE GENOMIC DNA]</scope>
    <source>
        <strain evidence="1">MCCC 1A06712</strain>
    </source>
</reference>
<comment type="caution">
    <text evidence="1">The sequence shown here is derived from an EMBL/GenBank/DDBJ whole genome shotgun (WGS) entry which is preliminary data.</text>
</comment>
<dbReference type="Proteomes" id="UP000194664">
    <property type="component" value="Unassembled WGS sequence"/>
</dbReference>
<gene>
    <name evidence="1" type="ORF">BVC71_13385</name>
</gene>
<name>A0A251WVL6_9RHOB</name>
<protein>
    <submittedName>
        <fullName evidence="1">Uncharacterized protein</fullName>
    </submittedName>
</protein>
<accession>A0A251WVL6</accession>
<evidence type="ECO:0000313" key="2">
    <source>
        <dbReference type="Proteomes" id="UP000194664"/>
    </source>
</evidence>